<reference evidence="1 2" key="1">
    <citation type="submission" date="2015-07" db="EMBL/GenBank/DDBJ databases">
        <authorList>
            <consortium name="Pathogen Informatics"/>
        </authorList>
    </citation>
    <scope>NUCLEOTIDE SEQUENCE [LARGE SCALE GENOMIC DNA]</scope>
    <source>
        <strain evidence="1 2">A51</strain>
    </source>
</reference>
<dbReference type="Proteomes" id="UP000044806">
    <property type="component" value="Unassembled WGS sequence"/>
</dbReference>
<proteinExistence type="predicted"/>
<protein>
    <submittedName>
        <fullName evidence="1">Uncharacterized protein</fullName>
    </submittedName>
</protein>
<evidence type="ECO:0000313" key="2">
    <source>
        <dbReference type="Proteomes" id="UP000044806"/>
    </source>
</evidence>
<accession>A0A655Q0X6</accession>
<sequence length="79" mass="8622">MIWLQSVKVCDTACSVSMASPMHIFMVMPIFSMRNWLSLSSALPKKLLQPAFPLAIICSPISKRGACSCSLFTTSLPSI</sequence>
<gene>
    <name evidence="1" type="ORF">ERS013165_01424</name>
</gene>
<organism evidence="1 2">
    <name type="scientific">Vibrio cholerae</name>
    <dbReference type="NCBI Taxonomy" id="666"/>
    <lineage>
        <taxon>Bacteria</taxon>
        <taxon>Pseudomonadati</taxon>
        <taxon>Pseudomonadota</taxon>
        <taxon>Gammaproteobacteria</taxon>
        <taxon>Vibrionales</taxon>
        <taxon>Vibrionaceae</taxon>
        <taxon>Vibrio</taxon>
    </lineage>
</organism>
<name>A0A655Q0X6_VIBCL</name>
<evidence type="ECO:0000313" key="1">
    <source>
        <dbReference type="EMBL" id="CSA37799.1"/>
    </source>
</evidence>
<dbReference type="AlphaFoldDB" id="A0A655Q0X6"/>
<dbReference type="EMBL" id="CWOW01000006">
    <property type="protein sequence ID" value="CSA37799.1"/>
    <property type="molecule type" value="Genomic_DNA"/>
</dbReference>